<evidence type="ECO:0000313" key="2">
    <source>
        <dbReference type="Proteomes" id="UP000199514"/>
    </source>
</evidence>
<evidence type="ECO:0000313" key="1">
    <source>
        <dbReference type="EMBL" id="SFC04090.1"/>
    </source>
</evidence>
<keyword evidence="2" id="KW-1185">Reference proteome</keyword>
<protein>
    <recommendedName>
        <fullName evidence="3">Lipoprotein</fullName>
    </recommendedName>
</protein>
<dbReference type="Proteomes" id="UP000199514">
    <property type="component" value="Unassembled WGS sequence"/>
</dbReference>
<dbReference type="AlphaFoldDB" id="A0A1I1G4H9"/>
<gene>
    <name evidence="1" type="ORF">SAMN05421780_102364</name>
</gene>
<dbReference type="EMBL" id="FOLE01000002">
    <property type="protein sequence ID" value="SFC04090.1"/>
    <property type="molecule type" value="Genomic_DNA"/>
</dbReference>
<dbReference type="PROSITE" id="PS51257">
    <property type="entry name" value="PROKAR_LIPOPROTEIN"/>
    <property type="match status" value="1"/>
</dbReference>
<reference evidence="1 2" key="1">
    <citation type="submission" date="2016-10" db="EMBL/GenBank/DDBJ databases">
        <authorList>
            <person name="de Groot N.N."/>
        </authorList>
    </citation>
    <scope>NUCLEOTIDE SEQUENCE [LARGE SCALE GENOMIC DNA]</scope>
    <source>
        <strain evidence="1 2">DSM 6793</strain>
    </source>
</reference>
<name>A0A1I1G4H9_9BACT</name>
<organism evidence="1 2">
    <name type="scientific">Flexibacter flexilis DSM 6793</name>
    <dbReference type="NCBI Taxonomy" id="927664"/>
    <lineage>
        <taxon>Bacteria</taxon>
        <taxon>Pseudomonadati</taxon>
        <taxon>Bacteroidota</taxon>
        <taxon>Cytophagia</taxon>
        <taxon>Cytophagales</taxon>
        <taxon>Flexibacteraceae</taxon>
        <taxon>Flexibacter</taxon>
    </lineage>
</organism>
<dbReference type="RefSeq" id="WP_091508986.1">
    <property type="nucleotide sequence ID" value="NZ_FOLE01000002.1"/>
</dbReference>
<accession>A0A1I1G4H9</accession>
<dbReference type="OrthoDB" id="1365906at2"/>
<sequence length="202" mass="23015">MNKLFRACAAVLLCTTFSCTPIMKMAYGIKNPKIETDQSLLKKSKKFGFRTDNLATVNEADYLLVLQKNGIPDANIFDKEGRYIEYRATEESCNAGLFSYIPKLGTDTAHKYTNVTTLQAETQRLRDLKGNAFTSLPEADYYVFIYWAAFTGKLNKDHVKAWEELAASNKKTKIAVIKVNLDIQDYWTPAFKNEIYSSMNKK</sequence>
<proteinExistence type="predicted"/>
<evidence type="ECO:0008006" key="3">
    <source>
        <dbReference type="Google" id="ProtNLM"/>
    </source>
</evidence>